<dbReference type="Proteomes" id="UP000191691">
    <property type="component" value="Unassembled WGS sequence"/>
</dbReference>
<feature type="region of interest" description="Disordered" evidence="1">
    <location>
        <begin position="18"/>
        <end position="46"/>
    </location>
</feature>
<evidence type="ECO:0000313" key="2">
    <source>
        <dbReference type="EMBL" id="OQE74629.1"/>
    </source>
</evidence>
<dbReference type="OMA" id="LMAICKK"/>
<dbReference type="AlphaFoldDB" id="A0A1V6XHN0"/>
<sequence length="327" mass="36742">MLKRETLEEGRGRALGWHAKSAKQIPSRGHGRNGPPLPNAKRHGVLRSSIHKRKKLDPGSKITKEQYLLLKVLWEIEYPCTRAALGLNLGDFPDQARVWLATFQPLQAYLHTINDDKTPGSSDIGIFEIPREQQRQVCELLRRPVSKGLQSLNEEIVNSSLLSFLTAVCKKHPNVKARWTPQRASLTAKFREAHTECLLDGFLASETTSQTQVIIEAKAGRRKRHSPEVFMQEAAELVAALVTGTPKGLTEDRGFLISQDGDELYITNAYVPDKYIAIMRDQDKNAITKNDFLKIRECGPWKIDKREDIEDFAGLVLAIALQASAEN</sequence>
<keyword evidence="3" id="KW-1185">Reference proteome</keyword>
<comment type="caution">
    <text evidence="2">The sequence shown here is derived from an EMBL/GenBank/DDBJ whole genome shotgun (WGS) entry which is preliminary data.</text>
</comment>
<evidence type="ECO:0000313" key="3">
    <source>
        <dbReference type="Proteomes" id="UP000191691"/>
    </source>
</evidence>
<evidence type="ECO:0000256" key="1">
    <source>
        <dbReference type="SAM" id="MobiDB-lite"/>
    </source>
</evidence>
<dbReference type="STRING" id="60175.A0A1V6XHN0"/>
<reference evidence="3" key="1">
    <citation type="journal article" date="2017" name="Nat. Microbiol.">
        <title>Global analysis of biosynthetic gene clusters reveals vast potential of secondary metabolite production in Penicillium species.</title>
        <authorList>
            <person name="Nielsen J.C."/>
            <person name="Grijseels S."/>
            <person name="Prigent S."/>
            <person name="Ji B."/>
            <person name="Dainat J."/>
            <person name="Nielsen K.F."/>
            <person name="Frisvad J.C."/>
            <person name="Workman M."/>
            <person name="Nielsen J."/>
        </authorList>
    </citation>
    <scope>NUCLEOTIDE SEQUENCE [LARGE SCALE GENOMIC DNA]</scope>
    <source>
        <strain evidence="3">IBT 13039</strain>
    </source>
</reference>
<gene>
    <name evidence="2" type="ORF">PENNAL_c0076G01243</name>
</gene>
<accession>A0A1V6XHN0</accession>
<protein>
    <submittedName>
        <fullName evidence="2">Uncharacterized protein</fullName>
    </submittedName>
</protein>
<organism evidence="2 3">
    <name type="scientific">Penicillium nalgiovense</name>
    <dbReference type="NCBI Taxonomy" id="60175"/>
    <lineage>
        <taxon>Eukaryota</taxon>
        <taxon>Fungi</taxon>
        <taxon>Dikarya</taxon>
        <taxon>Ascomycota</taxon>
        <taxon>Pezizomycotina</taxon>
        <taxon>Eurotiomycetes</taxon>
        <taxon>Eurotiomycetidae</taxon>
        <taxon>Eurotiales</taxon>
        <taxon>Aspergillaceae</taxon>
        <taxon>Penicillium</taxon>
    </lineage>
</organism>
<name>A0A1V6XHN0_PENNA</name>
<proteinExistence type="predicted"/>
<dbReference type="EMBL" id="MOOB01000076">
    <property type="protein sequence ID" value="OQE74629.1"/>
    <property type="molecule type" value="Genomic_DNA"/>
</dbReference>